<comment type="pathway">
    <text evidence="2">Protein modification; protein ubiquitination.</text>
</comment>
<gene>
    <name evidence="16" type="ORF">LUZ63_012280</name>
</gene>
<evidence type="ECO:0000256" key="7">
    <source>
        <dbReference type="ARBA" id="ARBA00022776"/>
    </source>
</evidence>
<feature type="domain" description="Anaphase-promoting complex subunit 1 N-terminal" evidence="12">
    <location>
        <begin position="292"/>
        <end position="501"/>
    </location>
</feature>
<dbReference type="GO" id="GO:0031145">
    <property type="term" value="P:anaphase-promoting complex-dependent catabolic process"/>
    <property type="evidence" value="ECO:0007669"/>
    <property type="project" value="TreeGrafter"/>
</dbReference>
<evidence type="ECO:0000259" key="12">
    <source>
        <dbReference type="Pfam" id="PF12859"/>
    </source>
</evidence>
<comment type="caution">
    <text evidence="16">The sequence shown here is derived from an EMBL/GenBank/DDBJ whole genome shotgun (WGS) entry which is preliminary data.</text>
</comment>
<dbReference type="PANTHER" id="PTHR12827">
    <property type="entry name" value="MEIOTIC CHECKPOINT REGULATOR TSG24 FAMILY MEMBER"/>
    <property type="match status" value="1"/>
</dbReference>
<proteinExistence type="inferred from homology"/>
<evidence type="ECO:0000256" key="6">
    <source>
        <dbReference type="ARBA" id="ARBA00022737"/>
    </source>
</evidence>
<feature type="region of interest" description="Disordered" evidence="11">
    <location>
        <begin position="52"/>
        <end position="73"/>
    </location>
</feature>
<keyword evidence="5" id="KW-0132">Cell division</keyword>
<dbReference type="FunFam" id="1.25.10.10:FF:000211">
    <property type="entry name" value="Anaphase-promoting complex subunit 1"/>
    <property type="match status" value="1"/>
</dbReference>
<dbReference type="Pfam" id="PF12859">
    <property type="entry name" value="ANAPC1"/>
    <property type="match status" value="2"/>
</dbReference>
<comment type="subcellular location">
    <subcellularLocation>
        <location evidence="1">Nucleus</location>
    </subcellularLocation>
</comment>
<keyword evidence="10" id="KW-0131">Cell cycle</keyword>
<keyword evidence="17" id="KW-1185">Reference proteome</keyword>
<evidence type="ECO:0000313" key="17">
    <source>
        <dbReference type="Proteomes" id="UP001151287"/>
    </source>
</evidence>
<dbReference type="OrthoDB" id="26401at2759"/>
<feature type="domain" description="Anaphase-promoting complex subunit 1 middle" evidence="14">
    <location>
        <begin position="528"/>
        <end position="792"/>
    </location>
</feature>
<dbReference type="Proteomes" id="UP001151287">
    <property type="component" value="Unassembled WGS sequence"/>
</dbReference>
<evidence type="ECO:0000256" key="11">
    <source>
        <dbReference type="SAM" id="MobiDB-lite"/>
    </source>
</evidence>
<sequence>MSVKVRQLTVLREFRPFGLTAEEADGEVSDASIASVAPEKYQYHLFGPEVTRETPSDPLSASIDLSSDASATSPSEFGEHEVFVRGNRIIWSMGTRIYKRFTADSAVLMVCWCRMDSISEPVLCALQADCLSFYTAQGDVFCTPLPYYVASIWPSKIGLLIQKAADVNRAASTSSPPLHGRDISRPNKEHKLRHLKPPVKDDPAMVSSLLVLRHPLEEPQATYFEERGKLCLMKDFEEKIIWTSDQIPLMASCNKGKHQYSLWQAVVIGSSSAVPADKCLHHFVFRRIWQGKNHSPASKVFLATDIDAMPVLYFLFSEQKMLLGIRLYTDEANEEGVIDIKPLTTWSVPAVDAAPVLVTRPRVRTGALPFSDVVILSTESHLYLYSGKQCLCRYTLPAGLGKDFATHGLQPSRGDLKILGVKDSVEGRINLACNNGQVFRCTLRKYPFSSLVNDCITAMAEGLQNSYYTHFLSFLWGDSSSSYLADSDSHPDQEWESFSSEISKICNEHVHPPLKRDNPMYFLKEKTAWDFLLGSRFHAQYRKQSSASLLSILADSEPIAGVYNDNCRREQGFEDRSYHLRFVEMLNSLHALYESLKLNILRKKDVEHLASLLCTISICLREIKYVDYYYRDFPEILIELRIDPPPNFDDKFTLACSDPPSVFCWLETSLKKGCKSVSNPNKIPTLICKSKSPVLGWARKVLSFFSLLLGAKKNGASISSGVNCEIANGSARSREEIMVLAMVAENFSRQHLDLLPVGVSLPLRHALDICRDSPPLDWPAAAYVLVGREDLARAKLRKEHGSQSSADLASLSVPYMLHLQPVTVPSSSSEHTWLEVSNSEDPDSLYRNVEDGMEHIFNSSTQLRFGHDLRLNEVRRLLCSSRPVAIQMSINPSASDQEVQQQKLWNLAQRTTALPFGRGAFTLSTTYTLLTEALGIPKLVLAGRLPAQQNATVNLDPNIRNISDLCSWPEFHNGVAAGLRLAPFQGNMLRSWIQYNKPEEPSFIHAGLLFALGLHGHLKVLATTDAYRYLSEEHDVTSAGLLLGLAASNRGTMDPEISKTLNVHIPSRQPEIELPTLLQVAALMGIGLLFEGSAHPLTMKMLLGEIGRRSSGENVLEWEGYAVAAGSALGLVALGQGTNAFSFADSFVDQLLLYIGTKGFYTEKYANRTIPTNEQICNSGPIIDGKQVNFYVTAPGATIALALIFLKTESEEIAKRLYIPTTHFDLQYVRPDFIMLRIIARSLIMWNRVQPSREWVESQVPEFIRVVISKSQNDSFNGEECEIEDVCQAYVNIITGACISLGLKYAGTKNGDVQELLYNYAIYFLNEMKHVNTSNNLLLPKGLFQQVDRGTLELSVHLITLSLSVVMAGSGHLQTFRLLRYLRSRSSAEGHMNYGLQMAVSLATGFLFLGGGMQTFSSNNSAVAALLITLYPRLPSGPNDNRCHLQAFRHFYVIAAESRWIQTVDVDTGLPVYCPLEVTVQETDFYRETTYCEVTPCILPERSVLKSVQVCGPRYWTQFIELELEDKPWWKSGDKSDPFNDGVLYIKRKVGSCPYADDPVGCQSLLSRAMHKVSGSSYSTIGIGNNPEDSSFKVDQLVSTFSADPSLIAFAKLCCNSLDQSCDPTFKEFCLQVLYECVSKDRPALLQVYLFLYTMIEAMWEQVKNRILVVHDSLFISNLKVALAYGEALLSGRLSYTNGGGIIQPTFIESLRKRIEDILTSSERIQESFLIYLSKQQWPSDTNRVNAVLLAWYLLWYSIPSPSVVNSALERIPKGKSNDGLSMVPLLRLFLPITHQNGIVAIEKFRVSLQR</sequence>
<dbReference type="Pfam" id="PF18122">
    <property type="entry name" value="APC1_C"/>
    <property type="match status" value="1"/>
</dbReference>
<dbReference type="InterPro" id="IPR049255">
    <property type="entry name" value="Apc1_N"/>
</dbReference>
<evidence type="ECO:0000256" key="1">
    <source>
        <dbReference type="ARBA" id="ARBA00004123"/>
    </source>
</evidence>
<name>A0A9Q0CKD4_9POAL</name>
<accession>A0A9Q0CKD4</accession>
<dbReference type="Pfam" id="PF21282">
    <property type="entry name" value="APC1_3rd"/>
    <property type="match status" value="1"/>
</dbReference>
<dbReference type="EMBL" id="JAMQYH010000003">
    <property type="protein sequence ID" value="KAJ1695582.1"/>
    <property type="molecule type" value="Genomic_DNA"/>
</dbReference>
<keyword evidence="7" id="KW-0498">Mitosis</keyword>
<keyword evidence="6" id="KW-0677">Repeat</keyword>
<evidence type="ECO:0000256" key="2">
    <source>
        <dbReference type="ARBA" id="ARBA00004906"/>
    </source>
</evidence>
<protein>
    <recommendedName>
        <fullName evidence="4">Anaphase-promoting complex subunit 1</fullName>
    </recommendedName>
</protein>
<evidence type="ECO:0000256" key="9">
    <source>
        <dbReference type="ARBA" id="ARBA00023242"/>
    </source>
</evidence>
<dbReference type="GO" id="GO:0070979">
    <property type="term" value="P:protein K11-linked ubiquitination"/>
    <property type="evidence" value="ECO:0007669"/>
    <property type="project" value="TreeGrafter"/>
</dbReference>
<organism evidence="16 17">
    <name type="scientific">Rhynchospora breviuscula</name>
    <dbReference type="NCBI Taxonomy" id="2022672"/>
    <lineage>
        <taxon>Eukaryota</taxon>
        <taxon>Viridiplantae</taxon>
        <taxon>Streptophyta</taxon>
        <taxon>Embryophyta</taxon>
        <taxon>Tracheophyta</taxon>
        <taxon>Spermatophyta</taxon>
        <taxon>Magnoliopsida</taxon>
        <taxon>Liliopsida</taxon>
        <taxon>Poales</taxon>
        <taxon>Cyperaceae</taxon>
        <taxon>Cyperoideae</taxon>
        <taxon>Rhynchosporeae</taxon>
        <taxon>Rhynchospora</taxon>
    </lineage>
</organism>
<dbReference type="InterPro" id="IPR011989">
    <property type="entry name" value="ARM-like"/>
</dbReference>
<feature type="domain" description="Anaphase-promoting complex subunit 1 beta-sandwich" evidence="15">
    <location>
        <begin position="1459"/>
        <end position="1523"/>
    </location>
</feature>
<dbReference type="FunFam" id="1.25.10.10:FF:000338">
    <property type="entry name" value="Anaphase-promoting complex subunit 1"/>
    <property type="match status" value="1"/>
</dbReference>
<evidence type="ECO:0000256" key="4">
    <source>
        <dbReference type="ARBA" id="ARBA00016070"/>
    </source>
</evidence>
<evidence type="ECO:0000259" key="14">
    <source>
        <dbReference type="Pfam" id="PF20518"/>
    </source>
</evidence>
<comment type="similarity">
    <text evidence="3">Belongs to the APC1 family.</text>
</comment>
<dbReference type="InterPro" id="IPR046794">
    <property type="entry name" value="Apc1_MidN"/>
</dbReference>
<dbReference type="Pfam" id="PF20518">
    <property type="entry name" value="Apc1_MidN"/>
    <property type="match status" value="1"/>
</dbReference>
<dbReference type="Gene3D" id="1.25.10.10">
    <property type="entry name" value="Leucine-rich Repeat Variant"/>
    <property type="match status" value="2"/>
</dbReference>
<feature type="domain" description="Anaphase-promoting complex subunit 1 C-terminal" evidence="13">
    <location>
        <begin position="1596"/>
        <end position="1760"/>
    </location>
</feature>
<evidence type="ECO:0000256" key="8">
    <source>
        <dbReference type="ARBA" id="ARBA00022786"/>
    </source>
</evidence>
<evidence type="ECO:0000259" key="15">
    <source>
        <dbReference type="Pfam" id="PF21282"/>
    </source>
</evidence>
<dbReference type="PANTHER" id="PTHR12827:SF3">
    <property type="entry name" value="ANAPHASE-PROMOTING COMPLEX SUBUNIT 1"/>
    <property type="match status" value="1"/>
</dbReference>
<evidence type="ECO:0000256" key="5">
    <source>
        <dbReference type="ARBA" id="ARBA00022618"/>
    </source>
</evidence>
<dbReference type="InterPro" id="IPR024990">
    <property type="entry name" value="Apc1"/>
</dbReference>
<dbReference type="GO" id="GO:0007091">
    <property type="term" value="P:metaphase/anaphase transition of mitotic cell cycle"/>
    <property type="evidence" value="ECO:0007669"/>
    <property type="project" value="TreeGrafter"/>
</dbReference>
<evidence type="ECO:0000256" key="3">
    <source>
        <dbReference type="ARBA" id="ARBA00010547"/>
    </source>
</evidence>
<evidence type="ECO:0000256" key="10">
    <source>
        <dbReference type="ARBA" id="ARBA00023306"/>
    </source>
</evidence>
<evidence type="ECO:0000259" key="13">
    <source>
        <dbReference type="Pfam" id="PF18122"/>
    </source>
</evidence>
<reference evidence="16" key="1">
    <citation type="journal article" date="2022" name="Cell">
        <title>Repeat-based holocentromeres influence genome architecture and karyotype evolution.</title>
        <authorList>
            <person name="Hofstatter P.G."/>
            <person name="Thangavel G."/>
            <person name="Lux T."/>
            <person name="Neumann P."/>
            <person name="Vondrak T."/>
            <person name="Novak P."/>
            <person name="Zhang M."/>
            <person name="Costa L."/>
            <person name="Castellani M."/>
            <person name="Scott A."/>
            <person name="Toegelov H."/>
            <person name="Fuchs J."/>
            <person name="Mata-Sucre Y."/>
            <person name="Dias Y."/>
            <person name="Vanzela A.L.L."/>
            <person name="Huettel B."/>
            <person name="Almeida C.C.S."/>
            <person name="Simkova H."/>
            <person name="Souza G."/>
            <person name="Pedrosa-Harand A."/>
            <person name="Macas J."/>
            <person name="Mayer K.F.X."/>
            <person name="Houben A."/>
            <person name="Marques A."/>
        </authorList>
    </citation>
    <scope>NUCLEOTIDE SEQUENCE</scope>
    <source>
        <strain evidence="16">RhyBre1mFocal</strain>
    </source>
</reference>
<feature type="domain" description="Anaphase-promoting complex subunit 1 N-terminal" evidence="12">
    <location>
        <begin position="38"/>
        <end position="272"/>
    </location>
</feature>
<dbReference type="InterPro" id="IPR048971">
    <property type="entry name" value="Apc1_3rd"/>
</dbReference>
<evidence type="ECO:0000313" key="16">
    <source>
        <dbReference type="EMBL" id="KAJ1695582.1"/>
    </source>
</evidence>
<dbReference type="GO" id="GO:0060090">
    <property type="term" value="F:molecular adaptor activity"/>
    <property type="evidence" value="ECO:0007669"/>
    <property type="project" value="TreeGrafter"/>
</dbReference>
<dbReference type="GO" id="GO:0051301">
    <property type="term" value="P:cell division"/>
    <property type="evidence" value="ECO:0007669"/>
    <property type="project" value="UniProtKB-KW"/>
</dbReference>
<dbReference type="GO" id="GO:0005680">
    <property type="term" value="C:anaphase-promoting complex"/>
    <property type="evidence" value="ECO:0007669"/>
    <property type="project" value="InterPro"/>
</dbReference>
<keyword evidence="8" id="KW-0833">Ubl conjugation pathway</keyword>
<feature type="compositionally biased region" description="Low complexity" evidence="11">
    <location>
        <begin position="56"/>
        <end position="73"/>
    </location>
</feature>
<keyword evidence="9" id="KW-0539">Nucleus</keyword>
<dbReference type="InterPro" id="IPR041221">
    <property type="entry name" value="APC1_C"/>
</dbReference>